<name>A0A4R2GJE1_9BACT</name>
<evidence type="ECO:0000313" key="8">
    <source>
        <dbReference type="EMBL" id="TCO08849.1"/>
    </source>
</evidence>
<evidence type="ECO:0000256" key="5">
    <source>
        <dbReference type="ARBA" id="ARBA00023237"/>
    </source>
</evidence>
<evidence type="ECO:0000256" key="4">
    <source>
        <dbReference type="ARBA" id="ARBA00023136"/>
    </source>
</evidence>
<dbReference type="Pfam" id="PF14322">
    <property type="entry name" value="SusD-like_3"/>
    <property type="match status" value="1"/>
</dbReference>
<dbReference type="Pfam" id="PF07980">
    <property type="entry name" value="SusD_RagB"/>
    <property type="match status" value="1"/>
</dbReference>
<dbReference type="InterPro" id="IPR011990">
    <property type="entry name" value="TPR-like_helical_dom_sf"/>
</dbReference>
<dbReference type="AlphaFoldDB" id="A0A4R2GJE1"/>
<comment type="similarity">
    <text evidence="2">Belongs to the SusD family.</text>
</comment>
<dbReference type="Proteomes" id="UP000295221">
    <property type="component" value="Unassembled WGS sequence"/>
</dbReference>
<keyword evidence="3" id="KW-0732">Signal</keyword>
<protein>
    <submittedName>
        <fullName evidence="8">Putative outer membrane starch-binding protein</fullName>
    </submittedName>
</protein>
<dbReference type="OrthoDB" id="618454at2"/>
<sequence>MKQLHYIIIVLIAVANSCADSFLDTKELTRQVDENYYSTPEECETALVGCYAALQLIWSDGIALPNAATVKGDLAFGGTGSADDRDYKKIDEHDVNIAPSFVDMFNPNWVNYYRGIFRCNKLIERIDQPDWGDNLATRNRILAEAKFLRAFFYFDMVRMFENIPLLLRESRENLPQADPDDVYRAITEDLLYAVEHARSTTHGAMPSTDHGRVTSWAAKSLLARVYLYYTGYYNQPDLVDLVNGDQVLAYLEDVIENSGHGLVEDFFSLWPAAANYKAVRDGGTLVDANYAGETNQEVVFAIKYTYTSNYDGDVDGNHWMVMNGLRLQTYSRLGYASGWGASTVVPEFYQNWDPNDDRREASVMAIQEEGIAYNYIDDVREYTGYFTKKYVPFTDENGVPMTEVYEAANHMIGQFQDYFSIRFSDVLLMAAELGSSNALEYVNMVRRRAGVDEISAVTREQIFEERKYEFAFEGLRYWDLLRYDHTLQFAASKLNYSGEVLDGGVPYTKTINGNNILTTRGLFQIPQTQITRSNNVLRQNPGWE</sequence>
<evidence type="ECO:0000256" key="2">
    <source>
        <dbReference type="ARBA" id="ARBA00006275"/>
    </source>
</evidence>
<evidence type="ECO:0000259" key="7">
    <source>
        <dbReference type="Pfam" id="PF14322"/>
    </source>
</evidence>
<accession>A0A4R2GJE1</accession>
<organism evidence="8 9">
    <name type="scientific">Natronoflexus pectinivorans</name>
    <dbReference type="NCBI Taxonomy" id="682526"/>
    <lineage>
        <taxon>Bacteria</taxon>
        <taxon>Pseudomonadati</taxon>
        <taxon>Bacteroidota</taxon>
        <taxon>Bacteroidia</taxon>
        <taxon>Marinilabiliales</taxon>
        <taxon>Marinilabiliaceae</taxon>
        <taxon>Natronoflexus</taxon>
    </lineage>
</organism>
<keyword evidence="5" id="KW-0998">Cell outer membrane</keyword>
<evidence type="ECO:0000256" key="3">
    <source>
        <dbReference type="ARBA" id="ARBA00022729"/>
    </source>
</evidence>
<proteinExistence type="inferred from homology"/>
<reference evidence="8 9" key="1">
    <citation type="submission" date="2019-03" db="EMBL/GenBank/DDBJ databases">
        <title>Genomic Encyclopedia of Type Strains, Phase IV (KMG-IV): sequencing the most valuable type-strain genomes for metagenomic binning, comparative biology and taxonomic classification.</title>
        <authorList>
            <person name="Goeker M."/>
        </authorList>
    </citation>
    <scope>NUCLEOTIDE SEQUENCE [LARGE SCALE GENOMIC DNA]</scope>
    <source>
        <strain evidence="8 9">DSM 24179</strain>
    </source>
</reference>
<feature type="domain" description="SusD-like N-terminal" evidence="7">
    <location>
        <begin position="103"/>
        <end position="227"/>
    </location>
</feature>
<keyword evidence="9" id="KW-1185">Reference proteome</keyword>
<evidence type="ECO:0000256" key="1">
    <source>
        <dbReference type="ARBA" id="ARBA00004442"/>
    </source>
</evidence>
<dbReference type="SUPFAM" id="SSF48452">
    <property type="entry name" value="TPR-like"/>
    <property type="match status" value="1"/>
</dbReference>
<dbReference type="InterPro" id="IPR033985">
    <property type="entry name" value="SusD-like_N"/>
</dbReference>
<evidence type="ECO:0000259" key="6">
    <source>
        <dbReference type="Pfam" id="PF07980"/>
    </source>
</evidence>
<gene>
    <name evidence="8" type="ORF">EV194_104160</name>
</gene>
<dbReference type="RefSeq" id="WP_132433428.1">
    <property type="nucleotide sequence ID" value="NZ_SLWK01000004.1"/>
</dbReference>
<comment type="caution">
    <text evidence="8">The sequence shown here is derived from an EMBL/GenBank/DDBJ whole genome shotgun (WGS) entry which is preliminary data.</text>
</comment>
<feature type="domain" description="RagB/SusD" evidence="6">
    <location>
        <begin position="376"/>
        <end position="543"/>
    </location>
</feature>
<dbReference type="GO" id="GO:0009279">
    <property type="term" value="C:cell outer membrane"/>
    <property type="evidence" value="ECO:0007669"/>
    <property type="project" value="UniProtKB-SubCell"/>
</dbReference>
<comment type="subcellular location">
    <subcellularLocation>
        <location evidence="1">Cell outer membrane</location>
    </subcellularLocation>
</comment>
<evidence type="ECO:0000313" key="9">
    <source>
        <dbReference type="Proteomes" id="UP000295221"/>
    </source>
</evidence>
<dbReference type="EMBL" id="SLWK01000004">
    <property type="protein sequence ID" value="TCO08849.1"/>
    <property type="molecule type" value="Genomic_DNA"/>
</dbReference>
<dbReference type="InterPro" id="IPR012944">
    <property type="entry name" value="SusD_RagB_dom"/>
</dbReference>
<keyword evidence="4" id="KW-0472">Membrane</keyword>
<dbReference type="Gene3D" id="1.25.40.390">
    <property type="match status" value="1"/>
</dbReference>